<dbReference type="Proteomes" id="UP000048984">
    <property type="component" value="Unassembled WGS sequence"/>
</dbReference>
<sequence length="127" mass="14526">MYPRVANAAYRQANAAVAPTVALVRVYDELIVAMTQAVRAMEEGKHETCFARIQRVTTILRGLDCALDFERGGDIAERLHKVYNSYILQLHISYTRPDRVARYRRLMDGLRSLREAWVQVALEMRGG</sequence>
<comment type="subcellular location">
    <subcellularLocation>
        <location evidence="1">Cytoplasm</location>
        <location evidence="1">Cytosol</location>
    </subcellularLocation>
</comment>
<evidence type="ECO:0000256" key="3">
    <source>
        <dbReference type="ARBA" id="ARBA00022490"/>
    </source>
</evidence>
<dbReference type="GO" id="GO:0071973">
    <property type="term" value="P:bacterial-type flagellum-dependent cell motility"/>
    <property type="evidence" value="ECO:0007669"/>
    <property type="project" value="TreeGrafter"/>
</dbReference>
<comment type="similarity">
    <text evidence="2">Belongs to the FliS family.</text>
</comment>
<evidence type="ECO:0000256" key="4">
    <source>
        <dbReference type="ARBA" id="ARBA00022795"/>
    </source>
</evidence>
<keyword evidence="7" id="KW-1185">Reference proteome</keyword>
<dbReference type="GO" id="GO:0044780">
    <property type="term" value="P:bacterial-type flagellum assembly"/>
    <property type="evidence" value="ECO:0007669"/>
    <property type="project" value="InterPro"/>
</dbReference>
<evidence type="ECO:0000256" key="1">
    <source>
        <dbReference type="ARBA" id="ARBA00004514"/>
    </source>
</evidence>
<evidence type="ECO:0000256" key="2">
    <source>
        <dbReference type="ARBA" id="ARBA00008787"/>
    </source>
</evidence>
<reference evidence="6 7" key="2">
    <citation type="submission" date="2015-10" db="EMBL/GenBank/DDBJ databases">
        <title>Draft Genome Sequence of Prosthecomicrobium hirschii ATCC 27832.</title>
        <authorList>
            <person name="Daniel J."/>
            <person name="Givan S.A."/>
            <person name="Brun Y.V."/>
            <person name="Brown P.J."/>
        </authorList>
    </citation>
    <scope>NUCLEOTIDE SEQUENCE [LARGE SCALE GENOMIC DNA]</scope>
    <source>
        <strain evidence="6 7">16</strain>
    </source>
</reference>
<keyword evidence="5" id="KW-0143">Chaperone</keyword>
<evidence type="ECO:0000256" key="5">
    <source>
        <dbReference type="ARBA" id="ARBA00023186"/>
    </source>
</evidence>
<gene>
    <name evidence="6" type="ORF">ABB55_16375</name>
</gene>
<dbReference type="STRING" id="665126.ABB55_16375"/>
<keyword evidence="4" id="KW-1005">Bacterial flagellum biogenesis</keyword>
<reference evidence="6 7" key="1">
    <citation type="submission" date="2015-09" db="EMBL/GenBank/DDBJ databases">
        <authorList>
            <consortium name="Swine Surveillance"/>
        </authorList>
    </citation>
    <scope>NUCLEOTIDE SEQUENCE [LARGE SCALE GENOMIC DNA]</scope>
    <source>
        <strain evidence="6 7">16</strain>
    </source>
</reference>
<dbReference type="InterPro" id="IPR036584">
    <property type="entry name" value="FliS_sf"/>
</dbReference>
<accession>A0A0N8GF82</accession>
<dbReference type="GO" id="GO:0005829">
    <property type="term" value="C:cytosol"/>
    <property type="evidence" value="ECO:0007669"/>
    <property type="project" value="UniProtKB-SubCell"/>
</dbReference>
<dbReference type="Gene3D" id="1.20.120.340">
    <property type="entry name" value="Flagellar protein FliS"/>
    <property type="match status" value="1"/>
</dbReference>
<keyword evidence="3" id="KW-0963">Cytoplasm</keyword>
<proteinExistence type="inferred from homology"/>
<dbReference type="EMBL" id="LJYW01000001">
    <property type="protein sequence ID" value="KPL53593.1"/>
    <property type="molecule type" value="Genomic_DNA"/>
</dbReference>
<protein>
    <recommendedName>
        <fullName evidence="8">Flagellar biosynthesis protein FliS</fullName>
    </recommendedName>
</protein>
<dbReference type="AlphaFoldDB" id="A0A0N8GF82"/>
<evidence type="ECO:0000313" key="6">
    <source>
        <dbReference type="EMBL" id="KPL53593.1"/>
    </source>
</evidence>
<dbReference type="CDD" id="cd16098">
    <property type="entry name" value="FliS"/>
    <property type="match status" value="1"/>
</dbReference>
<dbReference type="Pfam" id="PF02561">
    <property type="entry name" value="FliS"/>
    <property type="match status" value="1"/>
</dbReference>
<evidence type="ECO:0000313" key="7">
    <source>
        <dbReference type="Proteomes" id="UP000048984"/>
    </source>
</evidence>
<organism evidence="6 7">
    <name type="scientific">Prosthecodimorpha hirschii</name>
    <dbReference type="NCBI Taxonomy" id="665126"/>
    <lineage>
        <taxon>Bacteria</taxon>
        <taxon>Pseudomonadati</taxon>
        <taxon>Pseudomonadota</taxon>
        <taxon>Alphaproteobacteria</taxon>
        <taxon>Hyphomicrobiales</taxon>
        <taxon>Ancalomicrobiaceae</taxon>
        <taxon>Prosthecodimorpha</taxon>
    </lineage>
</organism>
<name>A0A0N8GF82_9HYPH</name>
<dbReference type="InterPro" id="IPR003713">
    <property type="entry name" value="FliS"/>
</dbReference>
<evidence type="ECO:0008006" key="8">
    <source>
        <dbReference type="Google" id="ProtNLM"/>
    </source>
</evidence>
<comment type="caution">
    <text evidence="6">The sequence shown here is derived from an EMBL/GenBank/DDBJ whole genome shotgun (WGS) entry which is preliminary data.</text>
</comment>
<dbReference type="PANTHER" id="PTHR34773">
    <property type="entry name" value="FLAGELLAR SECRETION CHAPERONE FLIS"/>
    <property type="match status" value="1"/>
</dbReference>
<dbReference type="PANTHER" id="PTHR34773:SF1">
    <property type="entry name" value="FLAGELLAR SECRETION CHAPERONE FLIS"/>
    <property type="match status" value="1"/>
</dbReference>
<dbReference type="SUPFAM" id="SSF101116">
    <property type="entry name" value="Flagellar export chaperone FliS"/>
    <property type="match status" value="1"/>
</dbReference>
<dbReference type="RefSeq" id="WP_054359757.1">
    <property type="nucleotide sequence ID" value="NZ_LJYW01000001.1"/>
</dbReference>